<feature type="transmembrane region" description="Helical" evidence="5">
    <location>
        <begin position="331"/>
        <end position="354"/>
    </location>
</feature>
<dbReference type="PANTHER" id="PTHR23542">
    <property type="match status" value="1"/>
</dbReference>
<reference evidence="7 8" key="1">
    <citation type="submission" date="2020-08" db="EMBL/GenBank/DDBJ databases">
        <title>Genomic Encyclopedia of Type Strains, Phase IV (KMG-IV): sequencing the most valuable type-strain genomes for metagenomic binning, comparative biology and taxonomic classification.</title>
        <authorList>
            <person name="Goeker M."/>
        </authorList>
    </citation>
    <scope>NUCLEOTIDE SEQUENCE [LARGE SCALE GENOMIC DNA]</scope>
    <source>
        <strain evidence="7 8">DSM 45615</strain>
    </source>
</reference>
<feature type="transmembrane region" description="Helical" evidence="5">
    <location>
        <begin position="168"/>
        <end position="188"/>
    </location>
</feature>
<dbReference type="AlphaFoldDB" id="A0A840P7A1"/>
<accession>A0A840P7A1</accession>
<feature type="domain" description="Major facilitator superfamily (MFS) profile" evidence="6">
    <location>
        <begin position="11"/>
        <end position="390"/>
    </location>
</feature>
<evidence type="ECO:0000256" key="1">
    <source>
        <dbReference type="ARBA" id="ARBA00004651"/>
    </source>
</evidence>
<keyword evidence="3 5" id="KW-1133">Transmembrane helix</keyword>
<dbReference type="Gene3D" id="1.20.1250.20">
    <property type="entry name" value="MFS general substrate transporter like domains"/>
    <property type="match status" value="1"/>
</dbReference>
<dbReference type="Pfam" id="PF07690">
    <property type="entry name" value="MFS_1"/>
    <property type="match status" value="1"/>
</dbReference>
<dbReference type="PANTHER" id="PTHR23542:SF1">
    <property type="entry name" value="MAJOR FACILITATOR SUPERFAMILY (MFS) PROFILE DOMAIN-CONTAINING PROTEIN"/>
    <property type="match status" value="1"/>
</dbReference>
<dbReference type="SUPFAM" id="SSF103473">
    <property type="entry name" value="MFS general substrate transporter"/>
    <property type="match status" value="1"/>
</dbReference>
<protein>
    <submittedName>
        <fullName evidence="7">MFS family permease</fullName>
    </submittedName>
</protein>
<feature type="transmembrane region" description="Helical" evidence="5">
    <location>
        <begin position="299"/>
        <end position="319"/>
    </location>
</feature>
<evidence type="ECO:0000313" key="7">
    <source>
        <dbReference type="EMBL" id="MBB5133320.1"/>
    </source>
</evidence>
<feature type="transmembrane region" description="Helical" evidence="5">
    <location>
        <begin position="209"/>
        <end position="231"/>
    </location>
</feature>
<sequence>MGTWTLLRFPYVLRLLLGTLVGRLPTGMAALAISLVLREAGAAYGFVGFAAGTYAVASAAGGPVLGRLVDRLGQTRVLLPSAVLAGAGFAAIAAAPGRPAVVIAGAVAAGAATPPLEPCLRALWPRIVPPERLESAFALDSGAQELIFVTGPLLVAACAGAQSPSAALWLAAFLGLAGTLVVAAAPPSRAWTPPVGSAGWLGPLRSGPLVMLLISLVGAGAAVGGLTIMVVSYAERNPVPGGAGALLALNAGGALVGALVYGGVRWQAPPRRRAVLLAAGLATAYWLLCLPVPPVAMAALMAVTGLFLAPLLAVAFLLVDGLAPPGTTTEAFAWLVTLFAVGMALGTAIGGVLLQHSGQTAAAAAGAAGATGCALVLLAARRGLRLQPAT</sequence>
<feature type="transmembrane region" description="Helical" evidence="5">
    <location>
        <begin position="274"/>
        <end position="293"/>
    </location>
</feature>
<dbReference type="GO" id="GO:0005886">
    <property type="term" value="C:plasma membrane"/>
    <property type="evidence" value="ECO:0007669"/>
    <property type="project" value="UniProtKB-SubCell"/>
</dbReference>
<dbReference type="InterPro" id="IPR011701">
    <property type="entry name" value="MFS"/>
</dbReference>
<evidence type="ECO:0000256" key="3">
    <source>
        <dbReference type="ARBA" id="ARBA00022989"/>
    </source>
</evidence>
<dbReference type="Proteomes" id="UP000578449">
    <property type="component" value="Unassembled WGS sequence"/>
</dbReference>
<feature type="transmembrane region" description="Helical" evidence="5">
    <location>
        <begin position="43"/>
        <end position="65"/>
    </location>
</feature>
<organism evidence="7 8">
    <name type="scientific">Thermocatellispora tengchongensis</name>
    <dbReference type="NCBI Taxonomy" id="1073253"/>
    <lineage>
        <taxon>Bacteria</taxon>
        <taxon>Bacillati</taxon>
        <taxon>Actinomycetota</taxon>
        <taxon>Actinomycetes</taxon>
        <taxon>Streptosporangiales</taxon>
        <taxon>Streptosporangiaceae</taxon>
        <taxon>Thermocatellispora</taxon>
    </lineage>
</organism>
<comment type="subcellular location">
    <subcellularLocation>
        <location evidence="1">Cell membrane</location>
        <topology evidence="1">Multi-pass membrane protein</topology>
    </subcellularLocation>
</comment>
<evidence type="ECO:0000256" key="4">
    <source>
        <dbReference type="ARBA" id="ARBA00023136"/>
    </source>
</evidence>
<dbReference type="InterPro" id="IPR020846">
    <property type="entry name" value="MFS_dom"/>
</dbReference>
<dbReference type="PROSITE" id="PS50850">
    <property type="entry name" value="MFS"/>
    <property type="match status" value="1"/>
</dbReference>
<feature type="transmembrane region" description="Helical" evidence="5">
    <location>
        <begin position="12"/>
        <end position="37"/>
    </location>
</feature>
<feature type="transmembrane region" description="Helical" evidence="5">
    <location>
        <begin position="243"/>
        <end position="262"/>
    </location>
</feature>
<proteinExistence type="predicted"/>
<dbReference type="RefSeq" id="WP_185050313.1">
    <property type="nucleotide sequence ID" value="NZ_BAABIX010000001.1"/>
</dbReference>
<keyword evidence="2 5" id="KW-0812">Transmembrane</keyword>
<keyword evidence="8" id="KW-1185">Reference proteome</keyword>
<gene>
    <name evidence="7" type="ORF">HNP84_003046</name>
</gene>
<dbReference type="InterPro" id="IPR036259">
    <property type="entry name" value="MFS_trans_sf"/>
</dbReference>
<evidence type="ECO:0000259" key="6">
    <source>
        <dbReference type="PROSITE" id="PS50850"/>
    </source>
</evidence>
<evidence type="ECO:0000256" key="2">
    <source>
        <dbReference type="ARBA" id="ARBA00022692"/>
    </source>
</evidence>
<feature type="transmembrane region" description="Helical" evidence="5">
    <location>
        <begin position="360"/>
        <end position="380"/>
    </location>
</feature>
<comment type="caution">
    <text evidence="7">The sequence shown here is derived from an EMBL/GenBank/DDBJ whole genome shotgun (WGS) entry which is preliminary data.</text>
</comment>
<name>A0A840P7A1_9ACTN</name>
<evidence type="ECO:0000313" key="8">
    <source>
        <dbReference type="Proteomes" id="UP000578449"/>
    </source>
</evidence>
<evidence type="ECO:0000256" key="5">
    <source>
        <dbReference type="SAM" id="Phobius"/>
    </source>
</evidence>
<keyword evidence="4 5" id="KW-0472">Membrane</keyword>
<dbReference type="GO" id="GO:0022857">
    <property type="term" value="F:transmembrane transporter activity"/>
    <property type="evidence" value="ECO:0007669"/>
    <property type="project" value="InterPro"/>
</dbReference>
<dbReference type="EMBL" id="JACHGN010000006">
    <property type="protein sequence ID" value="MBB5133320.1"/>
    <property type="molecule type" value="Genomic_DNA"/>
</dbReference>